<dbReference type="GO" id="GO:0000776">
    <property type="term" value="C:kinetochore"/>
    <property type="evidence" value="ECO:0007669"/>
    <property type="project" value="UniProtKB-KW"/>
</dbReference>
<dbReference type="VEuPathDB" id="FungiDB:H310_11139"/>
<dbReference type="InterPro" id="IPR011009">
    <property type="entry name" value="Kinase-like_dom_sf"/>
</dbReference>
<dbReference type="PROSITE" id="PS50011">
    <property type="entry name" value="PROTEIN_KINASE_DOM"/>
    <property type="match status" value="1"/>
</dbReference>
<name>A0A024TMG9_9STRA</name>
<dbReference type="GO" id="GO:0004672">
    <property type="term" value="F:protein kinase activity"/>
    <property type="evidence" value="ECO:0007669"/>
    <property type="project" value="InterPro"/>
</dbReference>
<dbReference type="FunFam" id="1.25.40.430:FF:000003">
    <property type="entry name" value="Checkpoint serine/threonine-protein kinase BUB1"/>
    <property type="match status" value="1"/>
</dbReference>
<keyword evidence="7" id="KW-0808">Transferase</keyword>
<dbReference type="InterPro" id="IPR013212">
    <property type="entry name" value="Mad3/Bub1_I"/>
</dbReference>
<keyword evidence="7" id="KW-0418">Kinase</keyword>
<feature type="domain" description="Protein kinase" evidence="5">
    <location>
        <begin position="198"/>
        <end position="497"/>
    </location>
</feature>
<dbReference type="Gene3D" id="1.25.40.430">
    <property type="match status" value="1"/>
</dbReference>
<dbReference type="SMART" id="SM00220">
    <property type="entry name" value="S_TKc"/>
    <property type="match status" value="1"/>
</dbReference>
<dbReference type="Pfam" id="PF00069">
    <property type="entry name" value="Pkinase"/>
    <property type="match status" value="1"/>
</dbReference>
<proteinExistence type="predicted"/>
<dbReference type="GO" id="GO:0005524">
    <property type="term" value="F:ATP binding"/>
    <property type="evidence" value="ECO:0007669"/>
    <property type="project" value="InterPro"/>
</dbReference>
<evidence type="ECO:0000256" key="3">
    <source>
        <dbReference type="ARBA" id="ARBA00022838"/>
    </source>
</evidence>
<dbReference type="AlphaFoldDB" id="A0A024TMG9"/>
<comment type="subcellular location">
    <subcellularLocation>
        <location evidence="1">Chromosome</location>
        <location evidence="1">Centromere</location>
        <location evidence="1">Kinetochore</location>
    </subcellularLocation>
</comment>
<sequence length="497" mass="58313">MQALEECEAFAWERSKENVAPVHCGRNVDKLNVVLAEVDSSNHHSKLISQERELLHNIATYCGEDPLMSWLEYYKWVQEYFPSDVKKILAVLEQITHEFKGNKKYRNDVRYMKLWVAYADKVEKPLEVFMFLHKHKIGDKLSLFYIAWAFLCEKSGKIKDAETIFNRGFQKNAEPRETLKKKYDEFNCRVIKAWTKSSEDNYEGSQRSYASVYASQLVEESSSGDKMTEVAVKHETRVGYLPWEFYCVNEIISRLSKDEQHPSFETIIRMYTLHVFQNATLLIQQRGDRGTLHGLVNKYAQHGRRIPEQIAVYYAYQMFATVDIVHKARFLHGDIKPDNWILVDGQSYWDTRETFSTGAVCLIDFGRAIDLDYYPKDFAFCGDCHASGFQCIEMLTKETWTYQIDTFGLCASIHLLLFGDYMEVKYISKTGKWMPKRPWKRYWQCQLWSDLFSTFLNIPPGSTTQPSLQWWCSKLERYFTDNETNKTVCHANAERGY</sequence>
<evidence type="ECO:0000256" key="1">
    <source>
        <dbReference type="ARBA" id="ARBA00004629"/>
    </source>
</evidence>
<reference evidence="7" key="1">
    <citation type="submission" date="2013-12" db="EMBL/GenBank/DDBJ databases">
        <title>The Genome Sequence of Aphanomyces invadans NJM9701.</title>
        <authorList>
            <consortium name="The Broad Institute Genomics Platform"/>
            <person name="Russ C."/>
            <person name="Tyler B."/>
            <person name="van West P."/>
            <person name="Dieguez-Uribeondo J."/>
            <person name="Young S.K."/>
            <person name="Zeng Q."/>
            <person name="Gargeya S."/>
            <person name="Fitzgerald M."/>
            <person name="Abouelleil A."/>
            <person name="Alvarado L."/>
            <person name="Chapman S.B."/>
            <person name="Gainer-Dewar J."/>
            <person name="Goldberg J."/>
            <person name="Griggs A."/>
            <person name="Gujja S."/>
            <person name="Hansen M."/>
            <person name="Howarth C."/>
            <person name="Imamovic A."/>
            <person name="Ireland A."/>
            <person name="Larimer J."/>
            <person name="McCowan C."/>
            <person name="Murphy C."/>
            <person name="Pearson M."/>
            <person name="Poon T.W."/>
            <person name="Priest M."/>
            <person name="Roberts A."/>
            <person name="Saif S."/>
            <person name="Shea T."/>
            <person name="Sykes S."/>
            <person name="Wortman J."/>
            <person name="Nusbaum C."/>
            <person name="Birren B."/>
        </authorList>
    </citation>
    <scope>NUCLEOTIDE SEQUENCE [LARGE SCALE GENOMIC DNA]</scope>
    <source>
        <strain evidence="7">NJM9701</strain>
    </source>
</reference>
<dbReference type="InterPro" id="IPR015661">
    <property type="entry name" value="Bub1/Mad3"/>
</dbReference>
<dbReference type="GeneID" id="20088189"/>
<dbReference type="GO" id="GO:0051754">
    <property type="term" value="P:meiotic sister chromatid cohesion, centromeric"/>
    <property type="evidence" value="ECO:0007669"/>
    <property type="project" value="TreeGrafter"/>
</dbReference>
<dbReference type="PANTHER" id="PTHR14030">
    <property type="entry name" value="MITOTIC CHECKPOINT SERINE/THREONINE-PROTEIN KINASE BUB1"/>
    <property type="match status" value="1"/>
</dbReference>
<dbReference type="GO" id="GO:0007094">
    <property type="term" value="P:mitotic spindle assembly checkpoint signaling"/>
    <property type="evidence" value="ECO:0007669"/>
    <property type="project" value="InterPro"/>
</dbReference>
<dbReference type="OrthoDB" id="248495at2759"/>
<dbReference type="STRING" id="157072.A0A024TMG9"/>
<accession>A0A024TMG9</accession>
<dbReference type="SUPFAM" id="SSF56112">
    <property type="entry name" value="Protein kinase-like (PK-like)"/>
    <property type="match status" value="1"/>
</dbReference>
<dbReference type="Gene3D" id="1.10.510.10">
    <property type="entry name" value="Transferase(Phosphotransferase) domain 1"/>
    <property type="match status" value="1"/>
</dbReference>
<dbReference type="PROSITE" id="PS51489">
    <property type="entry name" value="BUB1_N"/>
    <property type="match status" value="1"/>
</dbReference>
<dbReference type="RefSeq" id="XP_008875929.1">
    <property type="nucleotide sequence ID" value="XM_008877707.1"/>
</dbReference>
<evidence type="ECO:0000259" key="6">
    <source>
        <dbReference type="PROSITE" id="PS51489"/>
    </source>
</evidence>
<feature type="domain" description="BUB1 N-terminal" evidence="6">
    <location>
        <begin position="54"/>
        <end position="208"/>
    </location>
</feature>
<dbReference type="eggNOG" id="KOG1166">
    <property type="taxonomic scope" value="Eukaryota"/>
</dbReference>
<evidence type="ECO:0000256" key="4">
    <source>
        <dbReference type="ARBA" id="ARBA00023328"/>
    </source>
</evidence>
<keyword evidence="4" id="KW-0137">Centromere</keyword>
<keyword evidence="3" id="KW-0995">Kinetochore</keyword>
<dbReference type="SMART" id="SM00777">
    <property type="entry name" value="Mad3_BUB1_I"/>
    <property type="match status" value="1"/>
</dbReference>
<keyword evidence="2" id="KW-0158">Chromosome</keyword>
<dbReference type="InterPro" id="IPR000719">
    <property type="entry name" value="Prot_kinase_dom"/>
</dbReference>
<dbReference type="EMBL" id="KI913981">
    <property type="protein sequence ID" value="ETV95228.1"/>
    <property type="molecule type" value="Genomic_DNA"/>
</dbReference>
<evidence type="ECO:0000313" key="7">
    <source>
        <dbReference type="EMBL" id="ETV95228.1"/>
    </source>
</evidence>
<organism evidence="7">
    <name type="scientific">Aphanomyces invadans</name>
    <dbReference type="NCBI Taxonomy" id="157072"/>
    <lineage>
        <taxon>Eukaryota</taxon>
        <taxon>Sar</taxon>
        <taxon>Stramenopiles</taxon>
        <taxon>Oomycota</taxon>
        <taxon>Saprolegniomycetes</taxon>
        <taxon>Saprolegniales</taxon>
        <taxon>Verrucalvaceae</taxon>
        <taxon>Aphanomyces</taxon>
    </lineage>
</organism>
<dbReference type="GO" id="GO:0032991">
    <property type="term" value="C:protein-containing complex"/>
    <property type="evidence" value="ECO:0007669"/>
    <property type="project" value="UniProtKB-ARBA"/>
</dbReference>
<evidence type="ECO:0000256" key="2">
    <source>
        <dbReference type="ARBA" id="ARBA00022454"/>
    </source>
</evidence>
<dbReference type="PANTHER" id="PTHR14030:SF4">
    <property type="entry name" value="BUB1 KINASE, ISOFORM A-RELATED"/>
    <property type="match status" value="1"/>
</dbReference>
<protein>
    <submittedName>
        <fullName evidence="7">BUB protein kinase</fullName>
    </submittedName>
</protein>
<gene>
    <name evidence="7" type="ORF">H310_11139</name>
</gene>
<dbReference type="Pfam" id="PF08311">
    <property type="entry name" value="Mad3_BUB1_I"/>
    <property type="match status" value="1"/>
</dbReference>
<evidence type="ECO:0000259" key="5">
    <source>
        <dbReference type="PROSITE" id="PS50011"/>
    </source>
</evidence>